<accession>A0A0N5A5Q3</accession>
<name>A0A0N5A5Q3_PARTI</name>
<dbReference type="Proteomes" id="UP000038045">
    <property type="component" value="Unplaced"/>
</dbReference>
<dbReference type="AlphaFoldDB" id="A0A0N5A5Q3"/>
<proteinExistence type="predicted"/>
<evidence type="ECO:0000313" key="2">
    <source>
        <dbReference type="WBParaSite" id="PTRK_0001704100.1"/>
    </source>
</evidence>
<dbReference type="WBParaSite" id="PTRK_0001704100.1">
    <property type="protein sequence ID" value="PTRK_0001704100.1"/>
    <property type="gene ID" value="PTRK_0001704100"/>
</dbReference>
<evidence type="ECO:0000313" key="1">
    <source>
        <dbReference type="Proteomes" id="UP000038045"/>
    </source>
</evidence>
<protein>
    <submittedName>
        <fullName evidence="2">DUF1311 domain-containing protein</fullName>
    </submittedName>
</protein>
<sequence>MSSIHDIVNKLSNKAEGIIQSSKDYERKYKKILNDLKLAKCNNSEAIREYSNTLEYIIRNNQHKKQIELTWMKIFNNESTTNQLKNE</sequence>
<organism evidence="1 2">
    <name type="scientific">Parastrongyloides trichosuri</name>
    <name type="common">Possum-specific nematode worm</name>
    <dbReference type="NCBI Taxonomy" id="131310"/>
    <lineage>
        <taxon>Eukaryota</taxon>
        <taxon>Metazoa</taxon>
        <taxon>Ecdysozoa</taxon>
        <taxon>Nematoda</taxon>
        <taxon>Chromadorea</taxon>
        <taxon>Rhabditida</taxon>
        <taxon>Tylenchina</taxon>
        <taxon>Panagrolaimomorpha</taxon>
        <taxon>Strongyloidoidea</taxon>
        <taxon>Strongyloididae</taxon>
        <taxon>Parastrongyloides</taxon>
    </lineage>
</organism>
<keyword evidence="1" id="KW-1185">Reference proteome</keyword>
<reference evidence="2" key="1">
    <citation type="submission" date="2017-02" db="UniProtKB">
        <authorList>
            <consortium name="WormBaseParasite"/>
        </authorList>
    </citation>
    <scope>IDENTIFICATION</scope>
</reference>